<dbReference type="Proteomes" id="UP000790709">
    <property type="component" value="Unassembled WGS sequence"/>
</dbReference>
<proteinExistence type="predicted"/>
<protein>
    <submittedName>
        <fullName evidence="1">Uncharacterized protein</fullName>
    </submittedName>
</protein>
<name>A0ACB8AUD4_9AGAM</name>
<gene>
    <name evidence="1" type="ORF">BV22DRAFT_1135841</name>
</gene>
<reference evidence="1" key="1">
    <citation type="journal article" date="2021" name="New Phytol.">
        <title>Evolutionary innovations through gain and loss of genes in the ectomycorrhizal Boletales.</title>
        <authorList>
            <person name="Wu G."/>
            <person name="Miyauchi S."/>
            <person name="Morin E."/>
            <person name="Kuo A."/>
            <person name="Drula E."/>
            <person name="Varga T."/>
            <person name="Kohler A."/>
            <person name="Feng B."/>
            <person name="Cao Y."/>
            <person name="Lipzen A."/>
            <person name="Daum C."/>
            <person name="Hundley H."/>
            <person name="Pangilinan J."/>
            <person name="Johnson J."/>
            <person name="Barry K."/>
            <person name="LaButti K."/>
            <person name="Ng V."/>
            <person name="Ahrendt S."/>
            <person name="Min B."/>
            <person name="Choi I.G."/>
            <person name="Park H."/>
            <person name="Plett J.M."/>
            <person name="Magnuson J."/>
            <person name="Spatafora J.W."/>
            <person name="Nagy L.G."/>
            <person name="Henrissat B."/>
            <person name="Grigoriev I.V."/>
            <person name="Yang Z.L."/>
            <person name="Xu J."/>
            <person name="Martin F.M."/>
        </authorList>
    </citation>
    <scope>NUCLEOTIDE SEQUENCE</scope>
    <source>
        <strain evidence="1">KUC20120723A-06</strain>
    </source>
</reference>
<evidence type="ECO:0000313" key="2">
    <source>
        <dbReference type="Proteomes" id="UP000790709"/>
    </source>
</evidence>
<dbReference type="EMBL" id="MU267409">
    <property type="protein sequence ID" value="KAH7916960.1"/>
    <property type="molecule type" value="Genomic_DNA"/>
</dbReference>
<keyword evidence="2" id="KW-1185">Reference proteome</keyword>
<accession>A0ACB8AUD4</accession>
<evidence type="ECO:0000313" key="1">
    <source>
        <dbReference type="EMBL" id="KAH7916960.1"/>
    </source>
</evidence>
<organism evidence="1 2">
    <name type="scientific">Leucogyrophana mollusca</name>
    <dbReference type="NCBI Taxonomy" id="85980"/>
    <lineage>
        <taxon>Eukaryota</taxon>
        <taxon>Fungi</taxon>
        <taxon>Dikarya</taxon>
        <taxon>Basidiomycota</taxon>
        <taxon>Agaricomycotina</taxon>
        <taxon>Agaricomycetes</taxon>
        <taxon>Agaricomycetidae</taxon>
        <taxon>Boletales</taxon>
        <taxon>Boletales incertae sedis</taxon>
        <taxon>Leucogyrophana</taxon>
    </lineage>
</organism>
<comment type="caution">
    <text evidence="1">The sequence shown here is derived from an EMBL/GenBank/DDBJ whole genome shotgun (WGS) entry which is preliminary data.</text>
</comment>
<sequence>MPHSTYLCTCISVGCGEKESWSNVRSQHVKGAWISKALFYRHQRLDRDCLAFSEEAAAEDGDRLAILRQTFSTVSLPKAQSSNHFDGKQNQHQAVVELGRFDREEEREHILLRRETRLVEEAVIDLKHMSIFLNQIRLSFSSSGPLSFLYPPNGSFLPYAPPSTTLNTSPNDGPHRLRPSAPENSAILAHEDHLFRALVTLEGMHEHPSLEKSREDVVVRIRHELRRVEEMKAVEWERQRIQAINGAPTADNVARRDDRGAIRVNSDRRN</sequence>